<comment type="caution">
    <text evidence="7">The sequence shown here is derived from an EMBL/GenBank/DDBJ whole genome shotgun (WGS) entry which is preliminary data.</text>
</comment>
<keyword evidence="2" id="KW-0596">Phosphopantetheine</keyword>
<proteinExistence type="inferred from homology"/>
<dbReference type="CDD" id="cd04433">
    <property type="entry name" value="AFD_class_I"/>
    <property type="match status" value="1"/>
</dbReference>
<dbReference type="SUPFAM" id="SSF52777">
    <property type="entry name" value="CoA-dependent acyltransferases"/>
    <property type="match status" value="2"/>
</dbReference>
<dbReference type="SUPFAM" id="SSF47336">
    <property type="entry name" value="ACP-like"/>
    <property type="match status" value="1"/>
</dbReference>
<dbReference type="Gene3D" id="3.40.50.12780">
    <property type="entry name" value="N-terminal domain of ligase-like"/>
    <property type="match status" value="1"/>
</dbReference>
<dbReference type="PANTHER" id="PTHR43201:SF5">
    <property type="entry name" value="MEDIUM-CHAIN ACYL-COA LIGASE ACSF2, MITOCHONDRIAL"/>
    <property type="match status" value="1"/>
</dbReference>
<dbReference type="InterPro" id="IPR000873">
    <property type="entry name" value="AMP-dep_synth/lig_dom"/>
</dbReference>
<comment type="similarity">
    <text evidence="1">Belongs to the ATP-dependent AMP-binding enzyme family.</text>
</comment>
<dbReference type="Gene3D" id="3.30.559.30">
    <property type="entry name" value="Nonribosomal peptide synthetase, condensation domain"/>
    <property type="match status" value="1"/>
</dbReference>
<evidence type="ECO:0000313" key="8">
    <source>
        <dbReference type="Proteomes" id="UP000664521"/>
    </source>
</evidence>
<keyword evidence="3" id="KW-0597">Phosphoprotein</keyword>
<feature type="compositionally biased region" description="Polar residues" evidence="5">
    <location>
        <begin position="657"/>
        <end position="669"/>
    </location>
</feature>
<organism evidence="7 8">
    <name type="scientific">Heterodermia speciosa</name>
    <dbReference type="NCBI Taxonomy" id="116794"/>
    <lineage>
        <taxon>Eukaryota</taxon>
        <taxon>Fungi</taxon>
        <taxon>Dikarya</taxon>
        <taxon>Ascomycota</taxon>
        <taxon>Pezizomycotina</taxon>
        <taxon>Lecanoromycetes</taxon>
        <taxon>OSLEUM clade</taxon>
        <taxon>Lecanoromycetidae</taxon>
        <taxon>Caliciales</taxon>
        <taxon>Physciaceae</taxon>
        <taxon>Heterodermia</taxon>
    </lineage>
</organism>
<accession>A0A8H3FBZ3</accession>
<reference evidence="7" key="1">
    <citation type="submission" date="2021-03" db="EMBL/GenBank/DDBJ databases">
        <authorList>
            <person name="Tagirdzhanova G."/>
        </authorList>
    </citation>
    <scope>NUCLEOTIDE SEQUENCE</scope>
</reference>
<dbReference type="Pfam" id="PF13193">
    <property type="entry name" value="AMP-binding_C"/>
    <property type="match status" value="1"/>
</dbReference>
<dbReference type="Proteomes" id="UP000664521">
    <property type="component" value="Unassembled WGS sequence"/>
</dbReference>
<evidence type="ECO:0000256" key="1">
    <source>
        <dbReference type="ARBA" id="ARBA00006432"/>
    </source>
</evidence>
<dbReference type="PROSITE" id="PS50075">
    <property type="entry name" value="CARRIER"/>
    <property type="match status" value="1"/>
</dbReference>
<feature type="domain" description="Carrier" evidence="6">
    <location>
        <begin position="580"/>
        <end position="656"/>
    </location>
</feature>
<protein>
    <recommendedName>
        <fullName evidence="6">Carrier domain-containing protein</fullName>
    </recommendedName>
</protein>
<dbReference type="InterPro" id="IPR036736">
    <property type="entry name" value="ACP-like_sf"/>
</dbReference>
<gene>
    <name evidence="7" type="ORF">HETSPECPRED_005266</name>
</gene>
<dbReference type="SUPFAM" id="SSF56801">
    <property type="entry name" value="Acetyl-CoA synthetase-like"/>
    <property type="match status" value="1"/>
</dbReference>
<dbReference type="Pfam" id="PF00501">
    <property type="entry name" value="AMP-binding"/>
    <property type="match status" value="1"/>
</dbReference>
<keyword evidence="8" id="KW-1185">Reference proteome</keyword>
<dbReference type="GO" id="GO:0031956">
    <property type="term" value="F:medium-chain fatty acid-CoA ligase activity"/>
    <property type="evidence" value="ECO:0007669"/>
    <property type="project" value="TreeGrafter"/>
</dbReference>
<dbReference type="Gene3D" id="1.10.1200.10">
    <property type="entry name" value="ACP-like"/>
    <property type="match status" value="1"/>
</dbReference>
<evidence type="ECO:0000256" key="2">
    <source>
        <dbReference type="ARBA" id="ARBA00022450"/>
    </source>
</evidence>
<dbReference type="Gene3D" id="3.30.300.30">
    <property type="match status" value="1"/>
</dbReference>
<dbReference type="InterPro" id="IPR042099">
    <property type="entry name" value="ANL_N_sf"/>
</dbReference>
<name>A0A8H3FBZ3_9LECA</name>
<evidence type="ECO:0000256" key="5">
    <source>
        <dbReference type="SAM" id="MobiDB-lite"/>
    </source>
</evidence>
<dbReference type="AlphaFoldDB" id="A0A8H3FBZ3"/>
<dbReference type="PANTHER" id="PTHR43201">
    <property type="entry name" value="ACYL-COA SYNTHETASE"/>
    <property type="match status" value="1"/>
</dbReference>
<dbReference type="InterPro" id="IPR025110">
    <property type="entry name" value="AMP-bd_C"/>
</dbReference>
<dbReference type="EMBL" id="CAJPDS010000032">
    <property type="protein sequence ID" value="CAF9923186.1"/>
    <property type="molecule type" value="Genomic_DNA"/>
</dbReference>
<dbReference type="InterPro" id="IPR045851">
    <property type="entry name" value="AMP-bd_C_sf"/>
</dbReference>
<evidence type="ECO:0000313" key="7">
    <source>
        <dbReference type="EMBL" id="CAF9923186.1"/>
    </source>
</evidence>
<dbReference type="InterPro" id="IPR009081">
    <property type="entry name" value="PP-bd_ACP"/>
</dbReference>
<feature type="region of interest" description="Disordered" evidence="5">
    <location>
        <begin position="657"/>
        <end position="678"/>
    </location>
</feature>
<keyword evidence="4" id="KW-0436">Ligase</keyword>
<evidence type="ECO:0000256" key="4">
    <source>
        <dbReference type="ARBA" id="ARBA00022598"/>
    </source>
</evidence>
<dbReference type="GO" id="GO:0006631">
    <property type="term" value="P:fatty acid metabolic process"/>
    <property type="evidence" value="ECO:0007669"/>
    <property type="project" value="TreeGrafter"/>
</dbReference>
<dbReference type="Gene3D" id="3.30.559.10">
    <property type="entry name" value="Chloramphenicol acetyltransferase-like domain"/>
    <property type="match status" value="1"/>
</dbReference>
<evidence type="ECO:0000259" key="6">
    <source>
        <dbReference type="PROSITE" id="PS50075"/>
    </source>
</evidence>
<dbReference type="OrthoDB" id="10253869at2759"/>
<evidence type="ECO:0000256" key="3">
    <source>
        <dbReference type="ARBA" id="ARBA00022553"/>
    </source>
</evidence>
<sequence>MGSVPSDTLSLSEDTGIAIPEPTQTLHQILIHSARQHPEKTALVSCHQPRSLLPSQGFAKNTESRDYLRWSYAHLEKASGLLASYFIQSGVGKGDAVVVITYSCAEWALCFWAAARLGCPFVPINPAIVARANEIQHVLSALGRIGALVVNDDSIVKLLSGHAPAEIRKSSTNLILGGVGMIGWTAFEDTLSTPGLSGPPMAKQSMDDTVLIVLTSGTTALPKGCPHTNKTVASMCARHKIMYSLDETRVSCNHMPLFHLAGVMESLWAWAHGGTVVYPNHSFDARATLDAIDREKCTDMCLVPSMLRAMIDHPALSSGNTKSLGLIKLAANDVLGSDARACSEILQARLVTNCFGMTETSGMTEIFAWKDGICKDFEPFPVGRMAAGAKARICTPGSRTLVERGVIGELHQGGMTVTDRYIGGGEDDSSFYTDPAGSWHISGDRAVMSQTGEISVLGRYKDIINRAGENISPSVMERVLNAIQGVNSSQVVGVPDEVAGEVPVAVIKLNKDSMTPKNVFYDRILKELGVIFSLDKVLYLKELGAEDWPTTATGKVRKVDVRRMVIKHLRHESQSSTRMAARESTEAALTRIWARFSGVPEQQISSTMSLEGMVDSVTIMRFRSQVKKELGKTFSLEELNQNPTIAKQAVILDRQQENLSRGNEASSQPVREGPPQLSDIVHSRGKQDVFDEIRRDTENQLQTIGLSWDEDVEEVLPMYDYVVAWRVITGSISFRIVFKCFNTTTEQLRSAMETVLPRHGMLRTILVYSASAGFSWAMIRSSKHWFDLSIVDGGNLKNPEDLLSIDMRSPELNNSKPLPLFYIKLYFVEATQSAGFVVYGDYSTFDAHSVLSLFVEDLRDVLENQTATLAPRPQYSLFANAYYNYRTSIPAQLMVDYHTSRFAGLSNRPPAFWPKETFQSVNAPPERSADQLLLEGNIAPGLTGLTKHIPIDMRNNVYLKMHKIPHSVAIKAAIAIYNTQQTGHPYAFFSNLQMCRSYPFLPSEITSRLPDIMDMPGATLEGSFEEIHLPPSEPLCTFLPRLHAQQNELTAHAQYPSLRMLELVDPADREFMTQASRRQAINYNPVVKQDEDAKVQNMQFAGSANLSIIWWCGMVDAETVQIRVTWCDEVFGMGDAERAVEGFERNLKWIVEGGNWERGVGECGI</sequence>
<dbReference type="Pfam" id="PF00550">
    <property type="entry name" value="PP-binding"/>
    <property type="match status" value="1"/>
</dbReference>
<dbReference type="InterPro" id="IPR023213">
    <property type="entry name" value="CAT-like_dom_sf"/>
</dbReference>